<gene>
    <name evidence="1" type="ORF">XENOCAPTIV_022035</name>
</gene>
<keyword evidence="2" id="KW-1185">Reference proteome</keyword>
<name>A0ABV0RIH3_9TELE</name>
<evidence type="ECO:0000313" key="2">
    <source>
        <dbReference type="Proteomes" id="UP001434883"/>
    </source>
</evidence>
<dbReference type="Proteomes" id="UP001434883">
    <property type="component" value="Unassembled WGS sequence"/>
</dbReference>
<dbReference type="Pfam" id="PF05577">
    <property type="entry name" value="Peptidase_S28"/>
    <property type="match status" value="1"/>
</dbReference>
<dbReference type="InterPro" id="IPR008758">
    <property type="entry name" value="Peptidase_S28"/>
</dbReference>
<comment type="caution">
    <text evidence="1">The sequence shown here is derived from an EMBL/GenBank/DDBJ whole genome shotgun (WGS) entry which is preliminary data.</text>
</comment>
<evidence type="ECO:0000313" key="1">
    <source>
        <dbReference type="EMBL" id="MEQ2207970.1"/>
    </source>
</evidence>
<sequence>RYYGQSLPFGKESFNIPQVGLLTVEQALADYAIMISELKEQLAATDCPVIVTLARDGWCWPSLIYRDVCSLMWLT</sequence>
<dbReference type="InterPro" id="IPR029058">
    <property type="entry name" value="AB_hydrolase_fold"/>
</dbReference>
<accession>A0ABV0RIH3</accession>
<feature type="non-terminal residue" evidence="1">
    <location>
        <position position="1"/>
    </location>
</feature>
<proteinExistence type="predicted"/>
<protein>
    <submittedName>
        <fullName evidence="1">Uncharacterized protein</fullName>
    </submittedName>
</protein>
<reference evidence="1 2" key="1">
    <citation type="submission" date="2021-06" db="EMBL/GenBank/DDBJ databases">
        <authorList>
            <person name="Palmer J.M."/>
        </authorList>
    </citation>
    <scope>NUCLEOTIDE SEQUENCE [LARGE SCALE GENOMIC DNA]</scope>
    <source>
        <strain evidence="1 2">XC_2019</strain>
        <tissue evidence="1">Muscle</tissue>
    </source>
</reference>
<dbReference type="Gene3D" id="3.40.50.1820">
    <property type="entry name" value="alpha/beta hydrolase"/>
    <property type="match status" value="1"/>
</dbReference>
<organism evidence="1 2">
    <name type="scientific">Xenoophorus captivus</name>
    <dbReference type="NCBI Taxonomy" id="1517983"/>
    <lineage>
        <taxon>Eukaryota</taxon>
        <taxon>Metazoa</taxon>
        <taxon>Chordata</taxon>
        <taxon>Craniata</taxon>
        <taxon>Vertebrata</taxon>
        <taxon>Euteleostomi</taxon>
        <taxon>Actinopterygii</taxon>
        <taxon>Neopterygii</taxon>
        <taxon>Teleostei</taxon>
        <taxon>Neoteleostei</taxon>
        <taxon>Acanthomorphata</taxon>
        <taxon>Ovalentaria</taxon>
        <taxon>Atherinomorphae</taxon>
        <taxon>Cyprinodontiformes</taxon>
        <taxon>Goodeidae</taxon>
        <taxon>Xenoophorus</taxon>
    </lineage>
</organism>
<dbReference type="EMBL" id="JAHRIN010046880">
    <property type="protein sequence ID" value="MEQ2207970.1"/>
    <property type="molecule type" value="Genomic_DNA"/>
</dbReference>